<evidence type="ECO:0000313" key="2">
    <source>
        <dbReference type="EnsemblPlants" id="OPUNC10G16500.3"/>
    </source>
</evidence>
<reference evidence="2" key="2">
    <citation type="submission" date="2018-05" db="EMBL/GenBank/DDBJ databases">
        <title>OpunRS2 (Oryza punctata Reference Sequence Version 2).</title>
        <authorList>
            <person name="Zhang J."/>
            <person name="Kudrna D."/>
            <person name="Lee S."/>
            <person name="Talag J."/>
            <person name="Welchert J."/>
            <person name="Wing R.A."/>
        </authorList>
    </citation>
    <scope>NUCLEOTIDE SEQUENCE [LARGE SCALE GENOMIC DNA]</scope>
</reference>
<dbReference type="AlphaFoldDB" id="A0A0E0MAK8"/>
<name>A0A0E0MAK8_ORYPU</name>
<feature type="chain" id="PRO_5002367729" evidence="1">
    <location>
        <begin position="27"/>
        <end position="132"/>
    </location>
</feature>
<evidence type="ECO:0000256" key="1">
    <source>
        <dbReference type="SAM" id="SignalP"/>
    </source>
</evidence>
<evidence type="ECO:0000313" key="3">
    <source>
        <dbReference type="Proteomes" id="UP000026962"/>
    </source>
</evidence>
<dbReference type="EnsemblPlants" id="OPUNC10G16500.3">
    <property type="protein sequence ID" value="OPUNC10G16500.3"/>
    <property type="gene ID" value="OPUNC10G16500"/>
</dbReference>
<feature type="signal peptide" evidence="1">
    <location>
        <begin position="1"/>
        <end position="26"/>
    </location>
</feature>
<dbReference type="Gramene" id="OPUNC10G16500.3">
    <property type="protein sequence ID" value="OPUNC10G16500.3"/>
    <property type="gene ID" value="OPUNC10G16500"/>
</dbReference>
<dbReference type="Proteomes" id="UP000026962">
    <property type="component" value="Chromosome 10"/>
</dbReference>
<proteinExistence type="predicted"/>
<organism evidence="2">
    <name type="scientific">Oryza punctata</name>
    <name type="common">Red rice</name>
    <dbReference type="NCBI Taxonomy" id="4537"/>
    <lineage>
        <taxon>Eukaryota</taxon>
        <taxon>Viridiplantae</taxon>
        <taxon>Streptophyta</taxon>
        <taxon>Embryophyta</taxon>
        <taxon>Tracheophyta</taxon>
        <taxon>Spermatophyta</taxon>
        <taxon>Magnoliopsida</taxon>
        <taxon>Liliopsida</taxon>
        <taxon>Poales</taxon>
        <taxon>Poaceae</taxon>
        <taxon>BOP clade</taxon>
        <taxon>Oryzoideae</taxon>
        <taxon>Oryzeae</taxon>
        <taxon>Oryzinae</taxon>
        <taxon>Oryza</taxon>
    </lineage>
</organism>
<accession>A0A0E0MAK8</accession>
<reference evidence="2" key="1">
    <citation type="submission" date="2015-04" db="UniProtKB">
        <authorList>
            <consortium name="EnsemblPlants"/>
        </authorList>
    </citation>
    <scope>IDENTIFICATION</scope>
</reference>
<keyword evidence="1" id="KW-0732">Signal</keyword>
<protein>
    <submittedName>
        <fullName evidence="2">Uncharacterized protein</fullName>
    </submittedName>
</protein>
<keyword evidence="3" id="KW-1185">Reference proteome</keyword>
<sequence length="132" mass="14500">MGWPPAAWRRWVVVVVVVAALTAVAATAVEEGGREKGVVAAAQGRWPRHRHAYAAMMYMGTPRDYEFYVAVRVMMRSLARIGADADRVLIASADVPADWETREASEASRLYYPCCAVLICSKSKQLASVVVE</sequence>
<dbReference type="HOGENOM" id="CLU_158260_0_0_1"/>